<keyword evidence="2" id="KW-1185">Reference proteome</keyword>
<dbReference type="KEGG" id="vg:54990840"/>
<dbReference type="GeneID" id="54990840"/>
<evidence type="ECO:0000313" key="1">
    <source>
        <dbReference type="EMBL" id="CCI88391.2"/>
    </source>
</evidence>
<reference evidence="1" key="1">
    <citation type="submission" date="2012-06" db="EMBL/GenBank/DDBJ databases">
        <title>Genomic characterization of five bacteriophages specific for Yersinia species.</title>
        <authorList>
            <person name="Skurnik M."/>
            <person name="Nawaz A."/>
            <person name="Happonen L."/>
            <person name="Butcher S."/>
            <person name="Mattinen L."/>
        </authorList>
    </citation>
    <scope>NUCLEOTIDE SEQUENCE [LARGE SCALE GENOMIC DNA]</scope>
</reference>
<evidence type="ECO:0000313" key="2">
    <source>
        <dbReference type="Proteomes" id="UP000002907"/>
    </source>
</evidence>
<dbReference type="RefSeq" id="YP_009800344.1">
    <property type="nucleotide sequence ID" value="NC_047951.1"/>
</dbReference>
<gene>
    <name evidence="1" type="primary">g010</name>
    <name evidence="1" type="ORF">BN110_021</name>
</gene>
<proteinExistence type="predicted"/>
<dbReference type="EMBL" id="HE956707">
    <property type="protein sequence ID" value="CCI88391.2"/>
    <property type="molecule type" value="Genomic_DNA"/>
</dbReference>
<accession>I7K2H5</accession>
<dbReference type="Proteomes" id="UP000002907">
    <property type="component" value="Segment"/>
</dbReference>
<protein>
    <submittedName>
        <fullName evidence="1">Uncharacterized protein</fullName>
    </submittedName>
</protein>
<sequence length="49" mass="5836">MSEYNKAINARKERQKAIKRARKEKEGMRYTTEGDFTHLASNTMKFRRG</sequence>
<name>I7K2H5_9CAUD</name>
<organism evidence="1 2">
    <name type="scientific">Yersinia phage phiR8-01</name>
    <dbReference type="NCBI Taxonomy" id="1206556"/>
    <lineage>
        <taxon>Viruses</taxon>
        <taxon>Duplodnaviria</taxon>
        <taxon>Heunggongvirae</taxon>
        <taxon>Uroviricota</taxon>
        <taxon>Caudoviricetes</taxon>
        <taxon>Autographivirales</taxon>
        <taxon>Autonotataviridae</taxon>
        <taxon>Melnykvirinae</taxon>
        <taxon>Pienvirus</taxon>
        <taxon>Pienvirus R801</taxon>
    </lineage>
</organism>